<reference evidence="4 5" key="1">
    <citation type="journal article" date="2021" name="Cell">
        <title>Tracing the genetic footprints of vertebrate landing in non-teleost ray-finned fishes.</title>
        <authorList>
            <person name="Bi X."/>
            <person name="Wang K."/>
            <person name="Yang L."/>
            <person name="Pan H."/>
            <person name="Jiang H."/>
            <person name="Wei Q."/>
            <person name="Fang M."/>
            <person name="Yu H."/>
            <person name="Zhu C."/>
            <person name="Cai Y."/>
            <person name="He Y."/>
            <person name="Gan X."/>
            <person name="Zeng H."/>
            <person name="Yu D."/>
            <person name="Zhu Y."/>
            <person name="Jiang H."/>
            <person name="Qiu Q."/>
            <person name="Yang H."/>
            <person name="Zhang Y.E."/>
            <person name="Wang W."/>
            <person name="Zhu M."/>
            <person name="He S."/>
            <person name="Zhang G."/>
        </authorList>
    </citation>
    <scope>NUCLEOTIDE SEQUENCE [LARGE SCALE GENOMIC DNA]</scope>
    <source>
        <strain evidence="4">Bchr_013</strain>
    </source>
</reference>
<dbReference type="PANTHER" id="PTHR23022:SF135">
    <property type="entry name" value="SI:DKEY-77F5.3"/>
    <property type="match status" value="1"/>
</dbReference>
<feature type="domain" description="Transposase Tc1-like" evidence="1">
    <location>
        <begin position="68"/>
        <end position="139"/>
    </location>
</feature>
<dbReference type="GO" id="GO:0015074">
    <property type="term" value="P:DNA integration"/>
    <property type="evidence" value="ECO:0007669"/>
    <property type="project" value="InterPro"/>
</dbReference>
<evidence type="ECO:0000313" key="4">
    <source>
        <dbReference type="EMBL" id="KAG2456602.1"/>
    </source>
</evidence>
<evidence type="ECO:0000259" key="3">
    <source>
        <dbReference type="Pfam" id="PF25787"/>
    </source>
</evidence>
<comment type="caution">
    <text evidence="4">The sequence shown here is derived from an EMBL/GenBank/DDBJ whole genome shotgun (WGS) entry which is preliminary data.</text>
</comment>
<dbReference type="InterPro" id="IPR036397">
    <property type="entry name" value="RNaseH_sf"/>
</dbReference>
<name>A0A8X7WX94_POLSE</name>
<feature type="non-terminal residue" evidence="4">
    <location>
        <position position="1"/>
    </location>
</feature>
<keyword evidence="5" id="KW-1185">Reference proteome</keyword>
<dbReference type="Pfam" id="PF25787">
    <property type="entry name" value="HTH_SB"/>
    <property type="match status" value="1"/>
</dbReference>
<dbReference type="PANTHER" id="PTHR23022">
    <property type="entry name" value="TRANSPOSABLE ELEMENT-RELATED"/>
    <property type="match status" value="1"/>
</dbReference>
<evidence type="ECO:0000313" key="5">
    <source>
        <dbReference type="Proteomes" id="UP000886611"/>
    </source>
</evidence>
<dbReference type="InterPro" id="IPR009057">
    <property type="entry name" value="Homeodomain-like_sf"/>
</dbReference>
<evidence type="ECO:0000259" key="1">
    <source>
        <dbReference type="Pfam" id="PF01498"/>
    </source>
</evidence>
<feature type="domain" description="Tc1-like transposase DDE" evidence="2">
    <location>
        <begin position="149"/>
        <end position="296"/>
    </location>
</feature>
<dbReference type="Gene3D" id="3.30.420.10">
    <property type="entry name" value="Ribonuclease H-like superfamily/Ribonuclease H"/>
    <property type="match status" value="1"/>
</dbReference>
<evidence type="ECO:0000259" key="2">
    <source>
        <dbReference type="Pfam" id="PF13358"/>
    </source>
</evidence>
<proteinExistence type="predicted"/>
<dbReference type="Gene3D" id="1.10.10.10">
    <property type="entry name" value="Winged helix-like DNA-binding domain superfamily/Winged helix DNA-binding domain"/>
    <property type="match status" value="1"/>
</dbReference>
<dbReference type="InterPro" id="IPR057667">
    <property type="entry name" value="HTH_SB"/>
</dbReference>
<dbReference type="Pfam" id="PF13358">
    <property type="entry name" value="DDE_3"/>
    <property type="match status" value="1"/>
</dbReference>
<dbReference type="InterPro" id="IPR052338">
    <property type="entry name" value="Transposase_5"/>
</dbReference>
<dbReference type="GO" id="GO:0006313">
    <property type="term" value="P:DNA transposition"/>
    <property type="evidence" value="ECO:0007669"/>
    <property type="project" value="InterPro"/>
</dbReference>
<organism evidence="4 5">
    <name type="scientific">Polypterus senegalus</name>
    <name type="common">Senegal bichir</name>
    <dbReference type="NCBI Taxonomy" id="55291"/>
    <lineage>
        <taxon>Eukaryota</taxon>
        <taxon>Metazoa</taxon>
        <taxon>Chordata</taxon>
        <taxon>Craniata</taxon>
        <taxon>Vertebrata</taxon>
        <taxon>Euteleostomi</taxon>
        <taxon>Actinopterygii</taxon>
        <taxon>Polypteriformes</taxon>
        <taxon>Polypteridae</taxon>
        <taxon>Polypterus</taxon>
    </lineage>
</organism>
<dbReference type="AlphaFoldDB" id="A0A8X7WX94"/>
<dbReference type="EMBL" id="JAATIS010008602">
    <property type="protein sequence ID" value="KAG2456602.1"/>
    <property type="molecule type" value="Genomic_DNA"/>
</dbReference>
<dbReference type="Proteomes" id="UP000886611">
    <property type="component" value="Unassembled WGS sequence"/>
</dbReference>
<gene>
    <name evidence="4" type="primary">Tc1a_18</name>
    <name evidence="4" type="ORF">GTO96_0013612</name>
</gene>
<dbReference type="InterPro" id="IPR036388">
    <property type="entry name" value="WH-like_DNA-bd_sf"/>
</dbReference>
<sequence length="339" mass="38614">MKSKELSVDLRDRIVSRHKSGKGYRKSSAALKVPMSTVASVIRKWKKFETTRTLPRAGRPSKLSDRGRRALVREVTNNPMVTLSELQRSSVERGEPSRRTTISAAIHQSGLYGRVARWKPFLSKRHMAARLEFAKRHLKDSQTVRNNILWSNETKIELFGVNARSQVWRKPGTAHYQANTIPTVKHGGGSIMLWGCFSVAGTGTLVRIKGMMTAAMYRDILDENLLQSALDLRLGRRFIFQQDNDPKHTAKISKEWLQDKSVNVLEWPSQSSDLNPIEHLWRDLKMAVHRLFSSNLMELKRCCKEEWAKLAKDRCAKLVASYSKRLEAVIAAKGASTKY</sequence>
<dbReference type="SUPFAM" id="SSF46689">
    <property type="entry name" value="Homeodomain-like"/>
    <property type="match status" value="1"/>
</dbReference>
<dbReference type="GO" id="GO:0003677">
    <property type="term" value="F:DNA binding"/>
    <property type="evidence" value="ECO:0007669"/>
    <property type="project" value="InterPro"/>
</dbReference>
<dbReference type="InterPro" id="IPR002492">
    <property type="entry name" value="Transposase_Tc1-like"/>
</dbReference>
<protein>
    <submittedName>
        <fullName evidence="4">TC1A transposase</fullName>
    </submittedName>
</protein>
<accession>A0A8X7WX94</accession>
<feature type="non-terminal residue" evidence="4">
    <location>
        <position position="339"/>
    </location>
</feature>
<dbReference type="Pfam" id="PF01498">
    <property type="entry name" value="HTH_Tnp_Tc3_2"/>
    <property type="match status" value="1"/>
</dbReference>
<feature type="domain" description="Sleeping Beauty transposase HTH" evidence="3">
    <location>
        <begin position="1"/>
        <end position="52"/>
    </location>
</feature>
<dbReference type="InterPro" id="IPR038717">
    <property type="entry name" value="Tc1-like_DDE_dom"/>
</dbReference>